<dbReference type="STRING" id="1237149.C900_00791"/>
<evidence type="ECO:0000313" key="2">
    <source>
        <dbReference type="Proteomes" id="UP000011135"/>
    </source>
</evidence>
<organism evidence="1 2">
    <name type="scientific">Fulvivirga imtechensis AK7</name>
    <dbReference type="NCBI Taxonomy" id="1237149"/>
    <lineage>
        <taxon>Bacteria</taxon>
        <taxon>Pseudomonadati</taxon>
        <taxon>Bacteroidota</taxon>
        <taxon>Cytophagia</taxon>
        <taxon>Cytophagales</taxon>
        <taxon>Fulvivirgaceae</taxon>
        <taxon>Fulvivirga</taxon>
    </lineage>
</organism>
<accession>L8JVL1</accession>
<evidence type="ECO:0000313" key="1">
    <source>
        <dbReference type="EMBL" id="ELR72830.1"/>
    </source>
</evidence>
<name>L8JVL1_9BACT</name>
<sequence length="151" mass="17128">MNGSRMMRIVVFCLILLITGCGGSLSDEQRKALKKEMENREIKKVSEEELFEKAYQLGREYVKQLRSTNSGAVAKKNNVRVRFADSNNAELPEKYKGIWEAYIHAPAGTQLEDNVQQNGDTLIYSVPVIEEEQLKGVWLIDIPKKNVVLAL</sequence>
<gene>
    <name evidence="1" type="ORF">C900_00791</name>
</gene>
<dbReference type="Proteomes" id="UP000011135">
    <property type="component" value="Unassembled WGS sequence"/>
</dbReference>
<dbReference type="PROSITE" id="PS51257">
    <property type="entry name" value="PROKAR_LIPOPROTEIN"/>
    <property type="match status" value="1"/>
</dbReference>
<comment type="caution">
    <text evidence="1">The sequence shown here is derived from an EMBL/GenBank/DDBJ whole genome shotgun (WGS) entry which is preliminary data.</text>
</comment>
<dbReference type="AlphaFoldDB" id="L8JVL1"/>
<dbReference type="EMBL" id="AMZN01000014">
    <property type="protein sequence ID" value="ELR72830.1"/>
    <property type="molecule type" value="Genomic_DNA"/>
</dbReference>
<protein>
    <submittedName>
        <fullName evidence="1">Uncharacterized protein</fullName>
    </submittedName>
</protein>
<proteinExistence type="predicted"/>
<keyword evidence="2" id="KW-1185">Reference proteome</keyword>
<reference evidence="1 2" key="1">
    <citation type="submission" date="2012-12" db="EMBL/GenBank/DDBJ databases">
        <title>Genome assembly of Fulvivirga imtechensis AK7.</title>
        <authorList>
            <person name="Nupur N."/>
            <person name="Khatri I."/>
            <person name="Kumar R."/>
            <person name="Subramanian S."/>
            <person name="Pinnaka A."/>
        </authorList>
    </citation>
    <scope>NUCLEOTIDE SEQUENCE [LARGE SCALE GENOMIC DNA]</scope>
    <source>
        <strain evidence="1 2">AK7</strain>
    </source>
</reference>